<proteinExistence type="predicted"/>
<dbReference type="PANTHER" id="PTHR33087:SF42">
    <property type="entry name" value="DUF4283 DOMAIN-CONTAINING PROTEIN"/>
    <property type="match status" value="1"/>
</dbReference>
<evidence type="ECO:0008006" key="3">
    <source>
        <dbReference type="Google" id="ProtNLM"/>
    </source>
</evidence>
<evidence type="ECO:0000256" key="1">
    <source>
        <dbReference type="SAM" id="MobiDB-lite"/>
    </source>
</evidence>
<protein>
    <recommendedName>
        <fullName evidence="3">DUF4283 domain-containing protein</fullName>
    </recommendedName>
</protein>
<evidence type="ECO:0000313" key="2">
    <source>
        <dbReference type="EMBL" id="CDM84502.1"/>
    </source>
</evidence>
<dbReference type="PANTHER" id="PTHR33087">
    <property type="entry name" value="OS07G0539200 PROTEIN"/>
    <property type="match status" value="1"/>
</dbReference>
<dbReference type="InterPro" id="IPR053253">
    <property type="entry name" value="Sex_diff_modulator"/>
</dbReference>
<name>A0A077S4E5_WHEAT</name>
<dbReference type="EMBL" id="HG670306">
    <property type="protein sequence ID" value="CDM84502.1"/>
    <property type="molecule type" value="Genomic_DNA"/>
</dbReference>
<organism evidence="2">
    <name type="scientific">Triticum aestivum</name>
    <name type="common">Wheat</name>
    <dbReference type="NCBI Taxonomy" id="4565"/>
    <lineage>
        <taxon>Eukaryota</taxon>
        <taxon>Viridiplantae</taxon>
        <taxon>Streptophyta</taxon>
        <taxon>Embryophyta</taxon>
        <taxon>Tracheophyta</taxon>
        <taxon>Spermatophyta</taxon>
        <taxon>Magnoliopsida</taxon>
        <taxon>Liliopsida</taxon>
        <taxon>Poales</taxon>
        <taxon>Poaceae</taxon>
        <taxon>BOP clade</taxon>
        <taxon>Pooideae</taxon>
        <taxon>Triticodae</taxon>
        <taxon>Triticeae</taxon>
        <taxon>Triticinae</taxon>
        <taxon>Triticum</taxon>
    </lineage>
</organism>
<sequence length="478" mass="51477">MESRARIALSHVRTFRFRLIFHPWGREAGSEPVKALFLVSLELYGIPDHAWHRAAAGTLLAPFCKVEHLAPETRNLADMSVFRLSAWTINPDAISRSSELLLPGDDAVEHDADPDRAKRLARFPVRIHVASWVNYRRPPPPPSVCFHAFPSADRVSARLRLGALPLLTDVGPRDAPDAPSPALEASPSDLVQTPGSHVSRDACISNRPIGTAPSSPSPVGPSQAILISQPGVDTTPPHDDGPVSRLPLGDIGGPIRVVPPSFKASRGLSADVTDAGDSSAANLMSPHPLSPRSPDPEPTKDPPRLAAASHDAPSNCLDRADPEPMAGPSCLDVVRHVAPTGPMDDRSAPSLIQPMQTTDVPAPDVALSSFVDAISARASSLLQAQKPRRHRKELPANFTPRRSFRIARADQGLNSEMKAKRVLLRRVGLISSDDAPISDEVLYKYALLFEQPLALDVLQAFADFFGWQLPSSLPPTLG</sequence>
<dbReference type="AlphaFoldDB" id="A0A077S4E5"/>
<feature type="compositionally biased region" description="Basic and acidic residues" evidence="1">
    <location>
        <begin position="294"/>
        <end position="303"/>
    </location>
</feature>
<gene>
    <name evidence="2" type="ORF">TRAES_3BF117200090CFD_c1</name>
</gene>
<reference evidence="2" key="1">
    <citation type="journal article" date="2014" name="Science">
        <title>Structural and functional partitioning of bread wheat chromosome 3B.</title>
        <authorList>
            <person name="Choulet F."/>
            <person name="Alberti A."/>
            <person name="Theil S."/>
            <person name="Glover N."/>
            <person name="Barbe V."/>
            <person name="Daron J."/>
            <person name="Pingault L."/>
            <person name="Sourdille P."/>
            <person name="Couloux A."/>
            <person name="Paux E."/>
            <person name="Leroy P."/>
            <person name="Mangenot S."/>
            <person name="Guilhot N."/>
            <person name="Le Gouis J."/>
            <person name="Balfourier F."/>
            <person name="Alaux M."/>
            <person name="Jamilloux V."/>
            <person name="Poulain J."/>
            <person name="Durand C."/>
            <person name="Bellec A."/>
            <person name="Gaspin C."/>
            <person name="Safar J."/>
            <person name="Dolezel J."/>
            <person name="Rogers J."/>
            <person name="Vandepoele K."/>
            <person name="Aury J.M."/>
            <person name="Mayer K."/>
            <person name="Berges H."/>
            <person name="Quesneville H."/>
            <person name="Wincker P."/>
            <person name="Feuillet C."/>
        </authorList>
    </citation>
    <scope>NUCLEOTIDE SEQUENCE</scope>
</reference>
<accession>A0A077S4E5</accession>
<feature type="region of interest" description="Disordered" evidence="1">
    <location>
        <begin position="170"/>
        <end position="252"/>
    </location>
</feature>
<feature type="region of interest" description="Disordered" evidence="1">
    <location>
        <begin position="267"/>
        <end position="324"/>
    </location>
</feature>
<dbReference type="HOGENOM" id="CLU_007717_1_0_1"/>